<keyword evidence="3" id="KW-1185">Reference proteome</keyword>
<evidence type="ECO:0000259" key="1">
    <source>
        <dbReference type="SMART" id="SM00849"/>
    </source>
</evidence>
<dbReference type="Gene3D" id="3.60.15.10">
    <property type="entry name" value="Ribonuclease Z/Hydroxyacylglutathione hydrolase-like"/>
    <property type="match status" value="1"/>
</dbReference>
<proteinExistence type="predicted"/>
<dbReference type="SMART" id="SM00849">
    <property type="entry name" value="Lactamase_B"/>
    <property type="match status" value="1"/>
</dbReference>
<feature type="domain" description="Metallo-beta-lactamase" evidence="1">
    <location>
        <begin position="18"/>
        <end position="222"/>
    </location>
</feature>
<evidence type="ECO:0000313" key="3">
    <source>
        <dbReference type="Proteomes" id="UP001500994"/>
    </source>
</evidence>
<organism evidence="2 3">
    <name type="scientific">Streptomyces lunalinharesii</name>
    <dbReference type="NCBI Taxonomy" id="333384"/>
    <lineage>
        <taxon>Bacteria</taxon>
        <taxon>Bacillati</taxon>
        <taxon>Actinomycetota</taxon>
        <taxon>Actinomycetes</taxon>
        <taxon>Kitasatosporales</taxon>
        <taxon>Streptomycetaceae</taxon>
        <taxon>Streptomyces</taxon>
    </lineage>
</organism>
<gene>
    <name evidence="2" type="ORF">GCM10009864_10280</name>
</gene>
<dbReference type="EMBL" id="BAAARK010000002">
    <property type="protein sequence ID" value="GAA2648849.1"/>
    <property type="molecule type" value="Genomic_DNA"/>
</dbReference>
<dbReference type="Pfam" id="PF00753">
    <property type="entry name" value="Lactamase_B"/>
    <property type="match status" value="1"/>
</dbReference>
<dbReference type="SUPFAM" id="SSF56281">
    <property type="entry name" value="Metallo-hydrolase/oxidoreductase"/>
    <property type="match status" value="1"/>
</dbReference>
<protein>
    <submittedName>
        <fullName evidence="2">MBL fold metallo-hydrolase</fullName>
    </submittedName>
</protein>
<dbReference type="InterPro" id="IPR050855">
    <property type="entry name" value="NDM-1-like"/>
</dbReference>
<dbReference type="CDD" id="cd07721">
    <property type="entry name" value="yflN-like_MBL-fold"/>
    <property type="match status" value="1"/>
</dbReference>
<comment type="caution">
    <text evidence="2">The sequence shown here is derived from an EMBL/GenBank/DDBJ whole genome shotgun (WGS) entry which is preliminary data.</text>
</comment>
<accession>A0ABN3RC15</accession>
<dbReference type="PANTHER" id="PTHR42951">
    <property type="entry name" value="METALLO-BETA-LACTAMASE DOMAIN-CONTAINING"/>
    <property type="match status" value="1"/>
</dbReference>
<dbReference type="Proteomes" id="UP001500994">
    <property type="component" value="Unassembled WGS sequence"/>
</dbReference>
<evidence type="ECO:0000313" key="2">
    <source>
        <dbReference type="EMBL" id="GAA2648849.1"/>
    </source>
</evidence>
<dbReference type="InterPro" id="IPR036866">
    <property type="entry name" value="RibonucZ/Hydroxyglut_hydro"/>
</dbReference>
<dbReference type="RefSeq" id="WP_344573723.1">
    <property type="nucleotide sequence ID" value="NZ_BAAARK010000002.1"/>
</dbReference>
<sequence length="244" mass="25591">MDTLQQLAPHVWQLLFPVGHVYLVALPDDGYAAVDTGLPGSAPAILDAVTRLGGRPGALRQIVLTHCHVDHMGSAADLVAATGARVLAGAPEVPYVDGTRPEPQPDLTPVERVLHEQVLAGMAAEGVPPLRRTGVDVALRDGDVLDGWPEPARVLHVPGHTPGSIALHLPGSRVLLPGDTIATDPDGTRVLLGPFNVDRARAVASFRRLAALEEVDTVCVPHGVPIRADGHAALAAATPEADWW</sequence>
<dbReference type="InterPro" id="IPR001279">
    <property type="entry name" value="Metallo-B-lactamas"/>
</dbReference>
<name>A0ABN3RC15_9ACTN</name>
<reference evidence="2 3" key="1">
    <citation type="journal article" date="2019" name="Int. J. Syst. Evol. Microbiol.">
        <title>The Global Catalogue of Microorganisms (GCM) 10K type strain sequencing project: providing services to taxonomists for standard genome sequencing and annotation.</title>
        <authorList>
            <consortium name="The Broad Institute Genomics Platform"/>
            <consortium name="The Broad Institute Genome Sequencing Center for Infectious Disease"/>
            <person name="Wu L."/>
            <person name="Ma J."/>
        </authorList>
    </citation>
    <scope>NUCLEOTIDE SEQUENCE [LARGE SCALE GENOMIC DNA]</scope>
    <source>
        <strain evidence="2 3">JCM 16374</strain>
    </source>
</reference>